<accession>A0A9N8VZ61</accession>
<dbReference type="OrthoDB" id="2431558at2759"/>
<gene>
    <name evidence="2" type="ORF">AMORRO_LOCUS1603</name>
</gene>
<sequence>MTHRKTRRDEQRSYLLNHLDPRPLNFFLRFKYRSSSKAHHEYGLRLNQALQEAPDSKKLLSLRRKWDNDEYREDWACYEDLIEDRKTNRKVKKRKREAHISFHKQLDDELDRKSRQTGNTTSDNDRKLVNNDDTSQTESTSSDNDYDDDNEGNNLDDDSNISLAAQTQTENTTINNYDDNKQFVSLVAPRIEIVLGKDTIGNEEKINDALEMSAKETIRNDGNKWILCGIDLQEELTRWKQVKVRPRTDLAFYDIVDITPDSNSDFIRSLPDNAVHKIKQLIPSPTPNTNNEMKDYIIEFIKTKEFRKFVDGSYLKMRVNNNTKFIWDYLNIIVESIERDNDLTNYNLSEFEYRKIFFTPLIRSLFRGTHQEMNICFGEKCLFASLEDRNRGKDDEEGRNAGHKIDIIWSMKPIDLEFSVGEISGPPNKLYHSHFFNDKLKIAKNLKVIINRIVKKYGGANMNLSLLKLYGLHVHYNEIIVYEMSIPFRGLYVFCEVLRSKLPTNAVEVGLIKPSVPTFIKFKELLEKSLTDLKIYIQDACTRTPDNNENARLFVTQTDLTPEKKKAQPVDAKKRKWS</sequence>
<evidence type="ECO:0000256" key="1">
    <source>
        <dbReference type="SAM" id="MobiDB-lite"/>
    </source>
</evidence>
<feature type="region of interest" description="Disordered" evidence="1">
    <location>
        <begin position="107"/>
        <end position="159"/>
    </location>
</feature>
<evidence type="ECO:0000313" key="2">
    <source>
        <dbReference type="EMBL" id="CAG8465386.1"/>
    </source>
</evidence>
<feature type="compositionally biased region" description="Low complexity" evidence="1">
    <location>
        <begin position="131"/>
        <end position="143"/>
    </location>
</feature>
<dbReference type="Proteomes" id="UP000789342">
    <property type="component" value="Unassembled WGS sequence"/>
</dbReference>
<name>A0A9N8VZ61_9GLOM</name>
<dbReference type="AlphaFoldDB" id="A0A9N8VZ61"/>
<reference evidence="2" key="1">
    <citation type="submission" date="2021-06" db="EMBL/GenBank/DDBJ databases">
        <authorList>
            <person name="Kallberg Y."/>
            <person name="Tangrot J."/>
            <person name="Rosling A."/>
        </authorList>
    </citation>
    <scope>NUCLEOTIDE SEQUENCE</scope>
    <source>
        <strain evidence="2">CL551</strain>
    </source>
</reference>
<organism evidence="2 3">
    <name type="scientific">Acaulospora morrowiae</name>
    <dbReference type="NCBI Taxonomy" id="94023"/>
    <lineage>
        <taxon>Eukaryota</taxon>
        <taxon>Fungi</taxon>
        <taxon>Fungi incertae sedis</taxon>
        <taxon>Mucoromycota</taxon>
        <taxon>Glomeromycotina</taxon>
        <taxon>Glomeromycetes</taxon>
        <taxon>Diversisporales</taxon>
        <taxon>Acaulosporaceae</taxon>
        <taxon>Acaulospora</taxon>
    </lineage>
</organism>
<proteinExistence type="predicted"/>
<evidence type="ECO:0000313" key="3">
    <source>
        <dbReference type="Proteomes" id="UP000789342"/>
    </source>
</evidence>
<feature type="compositionally biased region" description="Acidic residues" evidence="1">
    <location>
        <begin position="144"/>
        <end position="159"/>
    </location>
</feature>
<keyword evidence="3" id="KW-1185">Reference proteome</keyword>
<comment type="caution">
    <text evidence="2">The sequence shown here is derived from an EMBL/GenBank/DDBJ whole genome shotgun (WGS) entry which is preliminary data.</text>
</comment>
<dbReference type="EMBL" id="CAJVPV010000608">
    <property type="protein sequence ID" value="CAG8465386.1"/>
    <property type="molecule type" value="Genomic_DNA"/>
</dbReference>
<protein>
    <submittedName>
        <fullName evidence="2">3453_t:CDS:1</fullName>
    </submittedName>
</protein>